<evidence type="ECO:0000259" key="10">
    <source>
        <dbReference type="PROSITE" id="PS51384"/>
    </source>
</evidence>
<reference evidence="11" key="1">
    <citation type="submission" date="2022-07" db="EMBL/GenBank/DDBJ databases">
        <title>Taxonomy of Novel Oxalotrophic and Methylotrophic Bacteria.</title>
        <authorList>
            <person name="Sahin N."/>
            <person name="Tani A."/>
        </authorList>
    </citation>
    <scope>NUCLEOTIDE SEQUENCE</scope>
    <source>
        <strain evidence="11">Y10</strain>
    </source>
</reference>
<sequence length="349" mass="38916">MSNFYKLTVKTIQHNTPNSVVITFDLPRELKNTFKFLPGQYLTIEKQLNGVTLRRAYSICSDPTSRELSIGVKRMDEGSFSKYANEVLQEGDELMVHPPQGRFVYKPVNTGDTIMAFAAGSGITPIMSILKAVIYKTNNPFVLVYGNKSIEETMFYDELMDLATKFANRIKIHFVFSKQQEANALYGRIESSTVATLLSESYQKDDLEGFYICGPEAMTETIHGALEENGIDTHKIHKELFTTDPMTPVSETSVQEGDCKVTVTVDDDTSTLIMQKKERVLTAVLKNGIDAPYSCQGGICSSCIARVTEGKVTMVKNQILTDEEIEEGLVLTCQSIPETDTLVIDYDDV</sequence>
<comment type="cofactor">
    <cofactor evidence="1">
        <name>FAD</name>
        <dbReference type="ChEBI" id="CHEBI:57692"/>
    </cofactor>
</comment>
<keyword evidence="8" id="KW-0411">Iron-sulfur</keyword>
<evidence type="ECO:0000256" key="3">
    <source>
        <dbReference type="ARBA" id="ARBA00022714"/>
    </source>
</evidence>
<dbReference type="PANTHER" id="PTHR47354:SF8">
    <property type="entry name" value="1,2-PHENYLACETYL-COA EPOXIDASE, SUBUNIT E"/>
    <property type="match status" value="1"/>
</dbReference>
<dbReference type="Pfam" id="PF00111">
    <property type="entry name" value="Fer2"/>
    <property type="match status" value="1"/>
</dbReference>
<comment type="caution">
    <text evidence="11">The sequence shown here is derived from an EMBL/GenBank/DDBJ whole genome shotgun (WGS) entry which is preliminary data.</text>
</comment>
<dbReference type="InterPro" id="IPR050415">
    <property type="entry name" value="MRET"/>
</dbReference>
<evidence type="ECO:0000256" key="6">
    <source>
        <dbReference type="ARBA" id="ARBA00023002"/>
    </source>
</evidence>
<dbReference type="InterPro" id="IPR001041">
    <property type="entry name" value="2Fe-2S_ferredoxin-type"/>
</dbReference>
<protein>
    <submittedName>
        <fullName evidence="11">Flavodoxin reductase</fullName>
    </submittedName>
</protein>
<dbReference type="Gene3D" id="3.10.20.30">
    <property type="match status" value="1"/>
</dbReference>
<dbReference type="PANTHER" id="PTHR47354">
    <property type="entry name" value="NADH OXIDOREDUCTASE HCR"/>
    <property type="match status" value="1"/>
</dbReference>
<dbReference type="RefSeq" id="WP_281763776.1">
    <property type="nucleotide sequence ID" value="NZ_BRVO01000001.1"/>
</dbReference>
<dbReference type="SUPFAM" id="SSF52343">
    <property type="entry name" value="Ferredoxin reductase-like, C-terminal NADP-linked domain"/>
    <property type="match status" value="1"/>
</dbReference>
<dbReference type="Pfam" id="PF00175">
    <property type="entry name" value="NAD_binding_1"/>
    <property type="match status" value="1"/>
</dbReference>
<proteinExistence type="predicted"/>
<organism evidence="11 12">
    <name type="scientific">Neptunitalea lumnitzerae</name>
    <dbReference type="NCBI Taxonomy" id="2965509"/>
    <lineage>
        <taxon>Bacteria</taxon>
        <taxon>Pseudomonadati</taxon>
        <taxon>Bacteroidota</taxon>
        <taxon>Flavobacteriia</taxon>
        <taxon>Flavobacteriales</taxon>
        <taxon>Flavobacteriaceae</taxon>
        <taxon>Neptunitalea</taxon>
    </lineage>
</organism>
<dbReference type="PROSITE" id="PS00197">
    <property type="entry name" value="2FE2S_FER_1"/>
    <property type="match status" value="1"/>
</dbReference>
<evidence type="ECO:0000313" key="11">
    <source>
        <dbReference type="EMBL" id="GLB48122.1"/>
    </source>
</evidence>
<evidence type="ECO:0000256" key="1">
    <source>
        <dbReference type="ARBA" id="ARBA00001974"/>
    </source>
</evidence>
<dbReference type="InterPro" id="IPR017938">
    <property type="entry name" value="Riboflavin_synthase-like_b-brl"/>
</dbReference>
<evidence type="ECO:0000259" key="9">
    <source>
        <dbReference type="PROSITE" id="PS51085"/>
    </source>
</evidence>
<gene>
    <name evidence="11" type="primary">paaE</name>
    <name evidence="11" type="ORF">Y10_04900</name>
</gene>
<dbReference type="PRINTS" id="PR00371">
    <property type="entry name" value="FPNCR"/>
</dbReference>
<dbReference type="Gene3D" id="2.40.30.10">
    <property type="entry name" value="Translation factors"/>
    <property type="match status" value="1"/>
</dbReference>
<keyword evidence="6" id="KW-0560">Oxidoreductase</keyword>
<keyword evidence="7" id="KW-0408">Iron</keyword>
<feature type="domain" description="2Fe-2S ferredoxin-type" evidence="9">
    <location>
        <begin position="259"/>
        <end position="349"/>
    </location>
</feature>
<evidence type="ECO:0000313" key="12">
    <source>
        <dbReference type="Proteomes" id="UP001143543"/>
    </source>
</evidence>
<accession>A0ABQ5MFE6</accession>
<evidence type="ECO:0000256" key="7">
    <source>
        <dbReference type="ARBA" id="ARBA00023004"/>
    </source>
</evidence>
<evidence type="ECO:0000256" key="5">
    <source>
        <dbReference type="ARBA" id="ARBA00022827"/>
    </source>
</evidence>
<dbReference type="CDD" id="cd06214">
    <property type="entry name" value="PA_degradation_oxidoreductase_like"/>
    <property type="match status" value="1"/>
</dbReference>
<dbReference type="InterPro" id="IPR039261">
    <property type="entry name" value="FNR_nucleotide-bd"/>
</dbReference>
<dbReference type="Gene3D" id="3.40.50.80">
    <property type="entry name" value="Nucleotide-binding domain of ferredoxin-NADP reductase (FNR) module"/>
    <property type="match status" value="1"/>
</dbReference>
<dbReference type="SUPFAM" id="SSF63380">
    <property type="entry name" value="Riboflavin synthase domain-like"/>
    <property type="match status" value="1"/>
</dbReference>
<feature type="domain" description="FAD-binding FR-type" evidence="10">
    <location>
        <begin position="2"/>
        <end position="106"/>
    </location>
</feature>
<dbReference type="Proteomes" id="UP001143543">
    <property type="component" value="Unassembled WGS sequence"/>
</dbReference>
<keyword evidence="12" id="KW-1185">Reference proteome</keyword>
<evidence type="ECO:0000256" key="4">
    <source>
        <dbReference type="ARBA" id="ARBA00022723"/>
    </source>
</evidence>
<dbReference type="SUPFAM" id="SSF54292">
    <property type="entry name" value="2Fe-2S ferredoxin-like"/>
    <property type="match status" value="1"/>
</dbReference>
<evidence type="ECO:0000256" key="2">
    <source>
        <dbReference type="ARBA" id="ARBA00022630"/>
    </source>
</evidence>
<name>A0ABQ5MFE6_9FLAO</name>
<dbReference type="InterPro" id="IPR036010">
    <property type="entry name" value="2Fe-2S_ferredoxin-like_sf"/>
</dbReference>
<dbReference type="PRINTS" id="PR00406">
    <property type="entry name" value="CYTB5RDTASE"/>
</dbReference>
<dbReference type="PROSITE" id="PS51384">
    <property type="entry name" value="FAD_FR"/>
    <property type="match status" value="1"/>
</dbReference>
<dbReference type="InterPro" id="IPR006058">
    <property type="entry name" value="2Fe2S_fd_BS"/>
</dbReference>
<dbReference type="InterPro" id="IPR001709">
    <property type="entry name" value="Flavoprot_Pyr_Nucl_cyt_Rdtase"/>
</dbReference>
<dbReference type="InterPro" id="IPR008333">
    <property type="entry name" value="Cbr1-like_FAD-bd_dom"/>
</dbReference>
<dbReference type="InterPro" id="IPR001433">
    <property type="entry name" value="OxRdtase_FAD/NAD-bd"/>
</dbReference>
<dbReference type="InterPro" id="IPR012675">
    <property type="entry name" value="Beta-grasp_dom_sf"/>
</dbReference>
<keyword evidence="4" id="KW-0479">Metal-binding</keyword>
<dbReference type="InterPro" id="IPR017927">
    <property type="entry name" value="FAD-bd_FR_type"/>
</dbReference>
<keyword evidence="2" id="KW-0285">Flavoprotein</keyword>
<dbReference type="EMBL" id="BRVO01000001">
    <property type="protein sequence ID" value="GLB48122.1"/>
    <property type="molecule type" value="Genomic_DNA"/>
</dbReference>
<dbReference type="PROSITE" id="PS51085">
    <property type="entry name" value="2FE2S_FER_2"/>
    <property type="match status" value="1"/>
</dbReference>
<dbReference type="Pfam" id="PF00970">
    <property type="entry name" value="FAD_binding_6"/>
    <property type="match status" value="1"/>
</dbReference>
<keyword evidence="5" id="KW-0274">FAD</keyword>
<evidence type="ECO:0000256" key="8">
    <source>
        <dbReference type="ARBA" id="ARBA00023014"/>
    </source>
</evidence>
<keyword evidence="3" id="KW-0001">2Fe-2S</keyword>
<dbReference type="CDD" id="cd00207">
    <property type="entry name" value="fer2"/>
    <property type="match status" value="1"/>
</dbReference>